<evidence type="ECO:0000313" key="2">
    <source>
        <dbReference type="EMBL" id="MFB9207357.1"/>
    </source>
</evidence>
<name>A0ABV5IS55_9ACTN</name>
<feature type="signal peptide" evidence="1">
    <location>
        <begin position="1"/>
        <end position="26"/>
    </location>
</feature>
<dbReference type="Proteomes" id="UP001589647">
    <property type="component" value="Unassembled WGS sequence"/>
</dbReference>
<evidence type="ECO:0008006" key="4">
    <source>
        <dbReference type="Google" id="ProtNLM"/>
    </source>
</evidence>
<gene>
    <name evidence="2" type="ORF">ACFFV7_39650</name>
</gene>
<reference evidence="2 3" key="1">
    <citation type="submission" date="2024-09" db="EMBL/GenBank/DDBJ databases">
        <authorList>
            <person name="Sun Q."/>
            <person name="Mori K."/>
        </authorList>
    </citation>
    <scope>NUCLEOTIDE SEQUENCE [LARGE SCALE GENOMIC DNA]</scope>
    <source>
        <strain evidence="2 3">CCM 3426</strain>
    </source>
</reference>
<protein>
    <recommendedName>
        <fullName evidence="4">Secreted protein</fullName>
    </recommendedName>
</protein>
<comment type="caution">
    <text evidence="2">The sequence shown here is derived from an EMBL/GenBank/DDBJ whole genome shotgun (WGS) entry which is preliminary data.</text>
</comment>
<organism evidence="2 3">
    <name type="scientific">Nonomuraea spiralis</name>
    <dbReference type="NCBI Taxonomy" id="46182"/>
    <lineage>
        <taxon>Bacteria</taxon>
        <taxon>Bacillati</taxon>
        <taxon>Actinomycetota</taxon>
        <taxon>Actinomycetes</taxon>
        <taxon>Streptosporangiales</taxon>
        <taxon>Streptosporangiaceae</taxon>
        <taxon>Nonomuraea</taxon>
    </lineage>
</organism>
<evidence type="ECO:0000256" key="1">
    <source>
        <dbReference type="SAM" id="SignalP"/>
    </source>
</evidence>
<dbReference type="RefSeq" id="WP_189654083.1">
    <property type="nucleotide sequence ID" value="NZ_BMRC01000056.1"/>
</dbReference>
<evidence type="ECO:0000313" key="3">
    <source>
        <dbReference type="Proteomes" id="UP001589647"/>
    </source>
</evidence>
<sequence length="261" mass="28057">MRALRRSTVVAAVLVLLLAVAGTASADQVSNGGTVYRSTALCVNVGSTISNPGGAIESSTTVDSLTRMYVPVWKQWVDCARTWDRPPWNMAAKLQLLVYDFSTSAWGLCRSPLDPINGDGFIYSNFTGSHMFINWNYGGNPPLPPCGTAWYATYSGGFVYNGEWYGGWVPSGNMWFAWPFYAAQAQAQPARPEPPAWLRPDGGIDWATAPSEIPVHDGTTPAGHVSVREAFAPPAAPPSVVQKNHPPIPDGVVVRMTSAGN</sequence>
<keyword evidence="1" id="KW-0732">Signal</keyword>
<keyword evidence="3" id="KW-1185">Reference proteome</keyword>
<proteinExistence type="predicted"/>
<dbReference type="EMBL" id="JBHMEI010000050">
    <property type="protein sequence ID" value="MFB9207357.1"/>
    <property type="molecule type" value="Genomic_DNA"/>
</dbReference>
<accession>A0ABV5IS55</accession>
<feature type="chain" id="PRO_5047066171" description="Secreted protein" evidence="1">
    <location>
        <begin position="27"/>
        <end position="261"/>
    </location>
</feature>